<gene>
    <name evidence="2" type="ORF">AWH56_018490</name>
    <name evidence="1" type="ORF">AWH56_13965</name>
</gene>
<organism evidence="1 3">
    <name type="scientific">Anaerobacillus isosaccharinicus</name>
    <dbReference type="NCBI Taxonomy" id="1532552"/>
    <lineage>
        <taxon>Bacteria</taxon>
        <taxon>Bacillati</taxon>
        <taxon>Bacillota</taxon>
        <taxon>Bacilli</taxon>
        <taxon>Bacillales</taxon>
        <taxon>Bacillaceae</taxon>
        <taxon>Anaerobacillus</taxon>
    </lineage>
</organism>
<dbReference type="KEGG" id="aia:AWH56_018490"/>
<reference evidence="2 3" key="2">
    <citation type="journal article" date="2017" name="Genome Announc.">
        <title>Draft Genome Sequences of Four Alkaliphilic Bacteria Belonging to the Anaerobacillus Genus.</title>
        <authorList>
            <person name="Bassil N.M."/>
            <person name="Lloyd J.R."/>
        </authorList>
    </citation>
    <scope>NUCLEOTIDE SEQUENCE [LARGE SCALE GENOMIC DNA]</scope>
    <source>
        <strain evidence="2 3">NB2006</strain>
    </source>
</reference>
<dbReference type="AlphaFoldDB" id="A0A1S2LKT9"/>
<keyword evidence="3" id="KW-1185">Reference proteome</keyword>
<evidence type="ECO:0000313" key="2">
    <source>
        <dbReference type="EMBL" id="QOY34698.1"/>
    </source>
</evidence>
<name>A0A1S2LKT9_9BACI</name>
<dbReference type="OrthoDB" id="9936578at2"/>
<evidence type="ECO:0000313" key="3">
    <source>
        <dbReference type="Proteomes" id="UP000180175"/>
    </source>
</evidence>
<protein>
    <submittedName>
        <fullName evidence="1">Uncharacterized protein</fullName>
    </submittedName>
</protein>
<sequence length="162" mass="19356">MAQTKKKQQKNYTLKKINNRYYVYTWSYIKKENRIKDEKRFNWKYRGPLDGDGGKFIEKLEIVDIKTFWSEVHFNEVKDNEFHRITSELYGSVQFKDRVAALNAMAANDAKTLVERELELAINHEAKTLIRIMFKGLTYENYQAYLDDCGSIKKLRERIEIL</sequence>
<evidence type="ECO:0000313" key="1">
    <source>
        <dbReference type="EMBL" id="OIJ13006.1"/>
    </source>
</evidence>
<dbReference type="EMBL" id="LQXD01000125">
    <property type="protein sequence ID" value="OIJ13006.1"/>
    <property type="molecule type" value="Genomic_DNA"/>
</dbReference>
<reference evidence="2 3" key="3">
    <citation type="journal article" date="2019" name="Int. J. Syst. Evol. Microbiol.">
        <title>Anaerobacillus isosaccharinicus sp. nov., an alkaliphilic bacterium which degrades isosaccharinic acid.</title>
        <authorList>
            <person name="Bassil N.M."/>
            <person name="Lloyd J.R."/>
        </authorList>
    </citation>
    <scope>NUCLEOTIDE SEQUENCE [LARGE SCALE GENOMIC DNA]</scope>
    <source>
        <strain evidence="2 3">NB2006</strain>
    </source>
</reference>
<reference evidence="2" key="4">
    <citation type="submission" date="2020-10" db="EMBL/GenBank/DDBJ databases">
        <authorList>
            <person name="Bassil N.M."/>
            <person name="Lloyd J.R."/>
        </authorList>
    </citation>
    <scope>NUCLEOTIDE SEQUENCE</scope>
    <source>
        <strain evidence="2">NB2006</strain>
    </source>
</reference>
<reference evidence="1 3" key="1">
    <citation type="submission" date="2016-10" db="EMBL/GenBank/DDBJ databases">
        <title>Draft genome sequences of four alkaliphilic bacteria belonging to the Anaerobacillus genus.</title>
        <authorList>
            <person name="Bassil N.M."/>
            <person name="Lloyd J.R."/>
        </authorList>
    </citation>
    <scope>NUCLEOTIDE SEQUENCE [LARGE SCALE GENOMIC DNA]</scope>
    <source>
        <strain evidence="1 3">NB2006</strain>
    </source>
</reference>
<dbReference type="EMBL" id="CP063356">
    <property type="protein sequence ID" value="QOY34698.1"/>
    <property type="molecule type" value="Genomic_DNA"/>
</dbReference>
<accession>A0A1S2LKT9</accession>
<dbReference type="RefSeq" id="WP_071317658.1">
    <property type="nucleotide sequence ID" value="NZ_CP063356.2"/>
</dbReference>
<proteinExistence type="predicted"/>
<dbReference type="Proteomes" id="UP000180175">
    <property type="component" value="Chromosome"/>
</dbReference>